<dbReference type="EMBL" id="CP000227">
    <property type="protein sequence ID" value="ACM14922.1"/>
    <property type="molecule type" value="Genomic_DNA"/>
</dbReference>
<evidence type="ECO:0000313" key="2">
    <source>
        <dbReference type="Proteomes" id="UP000000441"/>
    </source>
</evidence>
<gene>
    <name evidence="1" type="ordered locus">BCQ_4496</name>
</gene>
<sequence>MEFVESFMLKLTNKYENSNEKIGIRTKRKMIV</sequence>
<dbReference type="AlphaFoldDB" id="B9J184"/>
<dbReference type="HOGENOM" id="CLU_3387858_0_0_9"/>
<reference evidence="1 2" key="1">
    <citation type="journal article" date="2009" name="J. Bacteriol.">
        <title>Complete genome sequence of the extremophilic Bacillus cereus strain Q1 with industrial applications.</title>
        <authorList>
            <person name="Xiong Z."/>
            <person name="Jiang Y."/>
            <person name="Qi D."/>
            <person name="Lu H."/>
            <person name="Yang F."/>
            <person name="Yang J."/>
            <person name="Chen L."/>
            <person name="Sun L."/>
            <person name="Xu X."/>
            <person name="Xue Y."/>
            <person name="Zhu Y."/>
            <person name="Jin Q."/>
        </authorList>
    </citation>
    <scope>NUCLEOTIDE SEQUENCE [LARGE SCALE GENOMIC DNA]</scope>
    <source>
        <strain evidence="1 2">Q1</strain>
    </source>
</reference>
<protein>
    <submittedName>
        <fullName evidence="1">Uncharacterized protein</fullName>
    </submittedName>
</protein>
<organism evidence="1 2">
    <name type="scientific">Bacillus cereus (strain Q1)</name>
    <dbReference type="NCBI Taxonomy" id="361100"/>
    <lineage>
        <taxon>Bacteria</taxon>
        <taxon>Bacillati</taxon>
        <taxon>Bacillota</taxon>
        <taxon>Bacilli</taxon>
        <taxon>Bacillales</taxon>
        <taxon>Bacillaceae</taxon>
        <taxon>Bacillus</taxon>
        <taxon>Bacillus cereus group</taxon>
    </lineage>
</organism>
<dbReference type="KEGG" id="bcq:BCQ_4496"/>
<name>B9J184_BACCQ</name>
<evidence type="ECO:0000313" key="1">
    <source>
        <dbReference type="EMBL" id="ACM14922.1"/>
    </source>
</evidence>
<accession>B9J184</accession>
<dbReference type="Proteomes" id="UP000000441">
    <property type="component" value="Chromosome"/>
</dbReference>
<proteinExistence type="predicted"/>